<reference evidence="2 3" key="1">
    <citation type="submission" date="2020-05" db="EMBL/GenBank/DDBJ databases">
        <title>Genome sequencing of Spirosoma sp. TS118.</title>
        <authorList>
            <person name="Lee J.-H."/>
            <person name="Jeong S."/>
            <person name="Zhao L."/>
            <person name="Jung J.-H."/>
            <person name="Kim M.-K."/>
            <person name="Lim S."/>
        </authorList>
    </citation>
    <scope>NUCLEOTIDE SEQUENCE [LARGE SCALE GENOMIC DNA]</scope>
    <source>
        <strain evidence="2 3">TS118</strain>
    </source>
</reference>
<dbReference type="Pfam" id="PF00989">
    <property type="entry name" value="PAS"/>
    <property type="match status" value="1"/>
</dbReference>
<dbReference type="InterPro" id="IPR000014">
    <property type="entry name" value="PAS"/>
</dbReference>
<feature type="domain" description="PAS" evidence="1">
    <location>
        <begin position="8"/>
        <end position="70"/>
    </location>
</feature>
<dbReference type="Gene3D" id="3.30.450.20">
    <property type="entry name" value="PAS domain"/>
    <property type="match status" value="1"/>
</dbReference>
<accession>A0A6M5YCB6</accession>
<dbReference type="PANTHER" id="PTHR44757">
    <property type="entry name" value="DIGUANYLATE CYCLASE DGCP"/>
    <property type="match status" value="1"/>
</dbReference>
<dbReference type="CDD" id="cd00130">
    <property type="entry name" value="PAS"/>
    <property type="match status" value="1"/>
</dbReference>
<dbReference type="InterPro" id="IPR035965">
    <property type="entry name" value="PAS-like_dom_sf"/>
</dbReference>
<dbReference type="InterPro" id="IPR013767">
    <property type="entry name" value="PAS_fold"/>
</dbReference>
<proteinExistence type="predicted"/>
<protein>
    <submittedName>
        <fullName evidence="2">PAS domain-containing protein</fullName>
    </submittedName>
</protein>
<dbReference type="RefSeq" id="WP_171740775.1">
    <property type="nucleotide sequence ID" value="NZ_CP053435.1"/>
</dbReference>
<dbReference type="Proteomes" id="UP000502756">
    <property type="component" value="Chromosome"/>
</dbReference>
<gene>
    <name evidence="2" type="ORF">HNV11_16865</name>
</gene>
<evidence type="ECO:0000313" key="3">
    <source>
        <dbReference type="Proteomes" id="UP000502756"/>
    </source>
</evidence>
<dbReference type="PROSITE" id="PS50112">
    <property type="entry name" value="PAS"/>
    <property type="match status" value="1"/>
</dbReference>
<dbReference type="KEGG" id="stae:HNV11_16865"/>
<dbReference type="AlphaFoldDB" id="A0A6M5YCB6"/>
<name>A0A6M5YCB6_9BACT</name>
<evidence type="ECO:0000259" key="1">
    <source>
        <dbReference type="PROSITE" id="PS50112"/>
    </source>
</evidence>
<keyword evidence="3" id="KW-1185">Reference proteome</keyword>
<organism evidence="2 3">
    <name type="scientific">Spirosoma taeanense</name>
    <dbReference type="NCBI Taxonomy" id="2735870"/>
    <lineage>
        <taxon>Bacteria</taxon>
        <taxon>Pseudomonadati</taxon>
        <taxon>Bacteroidota</taxon>
        <taxon>Cytophagia</taxon>
        <taxon>Cytophagales</taxon>
        <taxon>Cytophagaceae</taxon>
        <taxon>Spirosoma</taxon>
    </lineage>
</organism>
<dbReference type="SMART" id="SM00091">
    <property type="entry name" value="PAS"/>
    <property type="match status" value="1"/>
</dbReference>
<sequence length="120" mass="13827">MLNDCSLLLESIPDAIFMLNRDGYITFTNPAASSMTGYIASELLNQHIAFLYKPDYDYTKAEYELGLAQKNEKFSAEGWKFRKDKTKFWGEHILSCLYDEQKAPIGYCCTLRDRSEKKTG</sequence>
<dbReference type="GO" id="GO:0006355">
    <property type="term" value="P:regulation of DNA-templated transcription"/>
    <property type="evidence" value="ECO:0007669"/>
    <property type="project" value="InterPro"/>
</dbReference>
<dbReference type="EMBL" id="CP053435">
    <property type="protein sequence ID" value="QJW90930.1"/>
    <property type="molecule type" value="Genomic_DNA"/>
</dbReference>
<dbReference type="PANTHER" id="PTHR44757:SF2">
    <property type="entry name" value="BIOFILM ARCHITECTURE MAINTENANCE PROTEIN MBAA"/>
    <property type="match status" value="1"/>
</dbReference>
<dbReference type="InterPro" id="IPR052155">
    <property type="entry name" value="Biofilm_reg_signaling"/>
</dbReference>
<dbReference type="SUPFAM" id="SSF55785">
    <property type="entry name" value="PYP-like sensor domain (PAS domain)"/>
    <property type="match status" value="1"/>
</dbReference>
<evidence type="ECO:0000313" key="2">
    <source>
        <dbReference type="EMBL" id="QJW90930.1"/>
    </source>
</evidence>
<dbReference type="NCBIfam" id="TIGR00229">
    <property type="entry name" value="sensory_box"/>
    <property type="match status" value="1"/>
</dbReference>